<protein>
    <submittedName>
        <fullName evidence="1">DUF2913 family protein</fullName>
    </submittedName>
</protein>
<comment type="caution">
    <text evidence="1">The sequence shown here is derived from an EMBL/GenBank/DDBJ whole genome shotgun (WGS) entry which is preliminary data.</text>
</comment>
<dbReference type="Proteomes" id="UP001155586">
    <property type="component" value="Unassembled WGS sequence"/>
</dbReference>
<dbReference type="EMBL" id="JAKRRX010000227">
    <property type="protein sequence ID" value="MCW8336384.1"/>
    <property type="molecule type" value="Genomic_DNA"/>
</dbReference>
<feature type="non-terminal residue" evidence="1">
    <location>
        <position position="1"/>
    </location>
</feature>
<keyword evidence="2" id="KW-1185">Reference proteome</keyword>
<dbReference type="Pfam" id="PF11140">
    <property type="entry name" value="DUF2913"/>
    <property type="match status" value="1"/>
</dbReference>
<dbReference type="InterPro" id="IPR021316">
    <property type="entry name" value="DUF2913"/>
</dbReference>
<evidence type="ECO:0000313" key="1">
    <source>
        <dbReference type="EMBL" id="MCW8336384.1"/>
    </source>
</evidence>
<name>A0A9X3HU88_9VIBR</name>
<accession>A0A9X3HU88</accession>
<organism evidence="1 2">
    <name type="scientific">Vibrio paucivorans</name>
    <dbReference type="NCBI Taxonomy" id="2829489"/>
    <lineage>
        <taxon>Bacteria</taxon>
        <taxon>Pseudomonadati</taxon>
        <taxon>Pseudomonadota</taxon>
        <taxon>Gammaproteobacteria</taxon>
        <taxon>Vibrionales</taxon>
        <taxon>Vibrionaceae</taxon>
        <taxon>Vibrio</taxon>
    </lineage>
</organism>
<sequence length="215" mass="24518">CGADNHANLGVLHVMSVKLKYHQAFSEIVLNALLHLFMHKASSERFIPTKRSNEILVKFLKARVNRSGYAVCKKDIKVMIGVARKGGDLTARLFELNQMNLDYRAKFSQADELYILFNALCEQHGYESQLAQEGELVAETIYMTQEDIEAGFDEENRQIKPLPFWVKTDDPQRVVECVKLTSPYVATLEHTDEKEAVHFSLYREGMMPFQSALAS</sequence>
<proteinExistence type="predicted"/>
<dbReference type="AlphaFoldDB" id="A0A9X3HU88"/>
<reference evidence="1" key="1">
    <citation type="submission" date="2022-02" db="EMBL/GenBank/DDBJ databases">
        <title>Vibrio sp. nov., a new bacterium isolated from Bohai sea, China.</title>
        <authorList>
            <person name="Yuan Y."/>
        </authorList>
    </citation>
    <scope>NUCLEOTIDE SEQUENCE</scope>
    <source>
        <strain evidence="1">DBSS07</strain>
    </source>
</reference>
<evidence type="ECO:0000313" key="2">
    <source>
        <dbReference type="Proteomes" id="UP001155586"/>
    </source>
</evidence>
<dbReference type="RefSeq" id="WP_265689470.1">
    <property type="nucleotide sequence ID" value="NZ_JAKRRX010000227.1"/>
</dbReference>
<gene>
    <name evidence="1" type="ORF">MD483_21475</name>
</gene>